<dbReference type="Proteomes" id="UP000589036">
    <property type="component" value="Unassembled WGS sequence"/>
</dbReference>
<sequence>MIPVAAVAGVALLATTVWASDAVVDGLFGGPQPETVLPGSSVMFAKVDLKPNGGQWAAYAQFMTKLPESIRDELGSSEESPAKAFVEAAFPDLDYESDVEPWLGQRFGVAAWETDIEDGVTFDGLAMAVAVAVEDEDAAQDTLADLQREEEGLFYEVRDDFALITPTNQMLADLDAQVESSGALDRNSAYTGDMDVIGSDNIASAWMDLEPVGRLAAAADQGSDYGEYGESSAAEIGELTGRVALGLRIEADYLELRGDVFEVSVNGSSWEGMDLPEPGITALADLPDDSVAAFGGDRLDQLAKETWTMNQDAFESEPGYADFTEATSQLGLSLPQDFTRLIGTRTAFGITDLGGGGTDPWSSSGDVSFQYRATEADDALIQDLIDEAAASSYSSPPGVTTDGDTTVVSSGTTGTGRLGDDPVFQSTMSGLENSHLGFYVDARPLVEESGEPDARQWGAFGGSLTYDDQSNASMVLRWAPSGGA</sequence>
<comment type="caution">
    <text evidence="2">The sequence shown here is derived from an EMBL/GenBank/DDBJ whole genome shotgun (WGS) entry which is preliminary data.</text>
</comment>
<feature type="signal peptide" evidence="1">
    <location>
        <begin position="1"/>
        <end position="19"/>
    </location>
</feature>
<gene>
    <name evidence="2" type="ORF">HDA32_000741</name>
</gene>
<protein>
    <recommendedName>
        <fullName evidence="4">DUF3352 domain-containing protein</fullName>
    </recommendedName>
</protein>
<evidence type="ECO:0000313" key="3">
    <source>
        <dbReference type="Proteomes" id="UP000589036"/>
    </source>
</evidence>
<dbReference type="AlphaFoldDB" id="A0A852TQ31"/>
<accession>A0A852TQ31</accession>
<feature type="chain" id="PRO_5032372022" description="DUF3352 domain-containing protein" evidence="1">
    <location>
        <begin position="20"/>
        <end position="484"/>
    </location>
</feature>
<dbReference type="RefSeq" id="WP_179641804.1">
    <property type="nucleotide sequence ID" value="NZ_BAAAYY010000002.1"/>
</dbReference>
<evidence type="ECO:0000256" key="1">
    <source>
        <dbReference type="SAM" id="SignalP"/>
    </source>
</evidence>
<evidence type="ECO:0008006" key="4">
    <source>
        <dbReference type="Google" id="ProtNLM"/>
    </source>
</evidence>
<keyword evidence="3" id="KW-1185">Reference proteome</keyword>
<proteinExistence type="predicted"/>
<name>A0A852TQ31_9ACTN</name>
<reference evidence="2 3" key="1">
    <citation type="submission" date="2020-07" db="EMBL/GenBank/DDBJ databases">
        <title>Sequencing the genomes of 1000 actinobacteria strains.</title>
        <authorList>
            <person name="Klenk H.-P."/>
        </authorList>
    </citation>
    <scope>NUCLEOTIDE SEQUENCE [LARGE SCALE GENOMIC DNA]</scope>
    <source>
        <strain evidence="2 3">CXB654</strain>
    </source>
</reference>
<dbReference type="EMBL" id="JACCCC010000001">
    <property type="protein sequence ID" value="NYE45621.1"/>
    <property type="molecule type" value="Genomic_DNA"/>
</dbReference>
<keyword evidence="1" id="KW-0732">Signal</keyword>
<evidence type="ECO:0000313" key="2">
    <source>
        <dbReference type="EMBL" id="NYE45621.1"/>
    </source>
</evidence>
<organism evidence="2 3">
    <name type="scientific">Spinactinospora alkalitolerans</name>
    <dbReference type="NCBI Taxonomy" id="687207"/>
    <lineage>
        <taxon>Bacteria</taxon>
        <taxon>Bacillati</taxon>
        <taxon>Actinomycetota</taxon>
        <taxon>Actinomycetes</taxon>
        <taxon>Streptosporangiales</taxon>
        <taxon>Nocardiopsidaceae</taxon>
        <taxon>Spinactinospora</taxon>
    </lineage>
</organism>